<name>A0A381T8C6_9ZZZZ</name>
<dbReference type="PIRSF" id="PIRSF000193">
    <property type="entry name" value="Pyrrol-5-carb_rd"/>
    <property type="match status" value="1"/>
</dbReference>
<dbReference type="Gene3D" id="1.10.3730.10">
    <property type="entry name" value="ProC C-terminal domain-like"/>
    <property type="match status" value="1"/>
</dbReference>
<dbReference type="PANTHER" id="PTHR11645:SF66">
    <property type="entry name" value="PYRROLINE-5-CARBOXYLATE REDUCTASE"/>
    <property type="match status" value="1"/>
</dbReference>
<dbReference type="Gene3D" id="3.40.50.720">
    <property type="entry name" value="NAD(P)-binding Rossmann-like Domain"/>
    <property type="match status" value="1"/>
</dbReference>
<evidence type="ECO:0000259" key="4">
    <source>
        <dbReference type="Pfam" id="PF03807"/>
    </source>
</evidence>
<evidence type="ECO:0000313" key="7">
    <source>
        <dbReference type="EMBL" id="SVA43190.1"/>
    </source>
</evidence>
<dbReference type="PROSITE" id="PS00521">
    <property type="entry name" value="P5CR"/>
    <property type="match status" value="1"/>
</dbReference>
<proteinExistence type="inferred from homology"/>
<dbReference type="GO" id="GO:0004735">
    <property type="term" value="F:pyrroline-5-carboxylate reductase activity"/>
    <property type="evidence" value="ECO:0007669"/>
    <property type="project" value="InterPro"/>
</dbReference>
<dbReference type="InterPro" id="IPR036291">
    <property type="entry name" value="NAD(P)-bd_dom_sf"/>
</dbReference>
<sequence>MTISFIGGGVMAESFIAGVLKEGLFSSDQIYVSDPIADRRKYLTDTYGVNCLKENIDILEKKGKILLAVKPQTLPEVYKDLKGKISPERPVISIVAGSKSSDLSKGLEHQQIIRVMPNTPSQIGKGMLVWTSTDEVDPTAIGEIASILKTLGEEYYVHDEKYMDMATALSASGPAYVFLFIQSLIDSGVYLGMPRDMAKHLVLQTVLGSTELLLESGKHPSVLSDMVTSPGGTTIEALVSMENDGLRAAVINGVKAAFDRSVELGN</sequence>
<dbReference type="Pfam" id="PF03807">
    <property type="entry name" value="F420_oxidored"/>
    <property type="match status" value="1"/>
</dbReference>
<dbReference type="NCBIfam" id="TIGR00112">
    <property type="entry name" value="proC"/>
    <property type="match status" value="1"/>
</dbReference>
<dbReference type="InterPro" id="IPR029036">
    <property type="entry name" value="P5CR_dimer"/>
</dbReference>
<dbReference type="HAMAP" id="MF_01925">
    <property type="entry name" value="P5C_reductase"/>
    <property type="match status" value="1"/>
</dbReference>
<dbReference type="InterPro" id="IPR053790">
    <property type="entry name" value="P5CR-like_CS"/>
</dbReference>
<reference evidence="6" key="1">
    <citation type="submission" date="2018-05" db="EMBL/GenBank/DDBJ databases">
        <authorList>
            <person name="Lanie J.A."/>
            <person name="Ng W.-L."/>
            <person name="Kazmierczak K.M."/>
            <person name="Andrzejewski T.M."/>
            <person name="Davidsen T.M."/>
            <person name="Wayne K.J."/>
            <person name="Tettelin H."/>
            <person name="Glass J.I."/>
            <person name="Rusch D."/>
            <person name="Podicherti R."/>
            <person name="Tsui H.-C.T."/>
            <person name="Winkler M.E."/>
        </authorList>
    </citation>
    <scope>NUCLEOTIDE SEQUENCE</scope>
</reference>
<protein>
    <recommendedName>
        <fullName evidence="8">Pyrroline-5-carboxylate reductase</fullName>
    </recommendedName>
</protein>
<dbReference type="EMBL" id="UINC01004125">
    <property type="protein sequence ID" value="SVA11989.1"/>
    <property type="molecule type" value="Genomic_DNA"/>
</dbReference>
<comment type="similarity">
    <text evidence="1">Belongs to the pyrroline-5-carboxylate reductase family.</text>
</comment>
<evidence type="ECO:0000313" key="6">
    <source>
        <dbReference type="EMBL" id="SVA11989.1"/>
    </source>
</evidence>
<dbReference type="InterPro" id="IPR000304">
    <property type="entry name" value="Pyrroline-COOH_reductase"/>
</dbReference>
<dbReference type="SUPFAM" id="SSF48179">
    <property type="entry name" value="6-phosphogluconate dehydrogenase C-terminal domain-like"/>
    <property type="match status" value="1"/>
</dbReference>
<feature type="domain" description="Pyrroline-5-carboxylate reductase dimerisation" evidence="5">
    <location>
        <begin position="160"/>
        <end position="264"/>
    </location>
</feature>
<dbReference type="SUPFAM" id="SSF51735">
    <property type="entry name" value="NAD(P)-binding Rossmann-fold domains"/>
    <property type="match status" value="1"/>
</dbReference>
<organism evidence="6">
    <name type="scientific">marine metagenome</name>
    <dbReference type="NCBI Taxonomy" id="408172"/>
    <lineage>
        <taxon>unclassified sequences</taxon>
        <taxon>metagenomes</taxon>
        <taxon>ecological metagenomes</taxon>
    </lineage>
</organism>
<evidence type="ECO:0000256" key="1">
    <source>
        <dbReference type="ARBA" id="ARBA00005525"/>
    </source>
</evidence>
<evidence type="ECO:0008006" key="8">
    <source>
        <dbReference type="Google" id="ProtNLM"/>
    </source>
</evidence>
<dbReference type="InterPro" id="IPR028939">
    <property type="entry name" value="P5C_Rdtase_cat_N"/>
</dbReference>
<keyword evidence="2" id="KW-0521">NADP</keyword>
<dbReference type="FunFam" id="1.10.3730.10:FF:000001">
    <property type="entry name" value="Pyrroline-5-carboxylate reductase"/>
    <property type="match status" value="1"/>
</dbReference>
<dbReference type="PANTHER" id="PTHR11645">
    <property type="entry name" value="PYRROLINE-5-CARBOXYLATE REDUCTASE"/>
    <property type="match status" value="1"/>
</dbReference>
<gene>
    <name evidence="6" type="ORF">METZ01_LOCUS64843</name>
    <name evidence="7" type="ORF">METZ01_LOCUS96044</name>
</gene>
<feature type="domain" description="Pyrroline-5-carboxylate reductase catalytic N-terminal" evidence="4">
    <location>
        <begin position="2"/>
        <end position="97"/>
    </location>
</feature>
<keyword evidence="3" id="KW-0560">Oxidoreductase</keyword>
<dbReference type="AlphaFoldDB" id="A0A381T8C6"/>
<dbReference type="GO" id="GO:0055129">
    <property type="term" value="P:L-proline biosynthetic process"/>
    <property type="evidence" value="ECO:0007669"/>
    <property type="project" value="TreeGrafter"/>
</dbReference>
<dbReference type="InterPro" id="IPR008927">
    <property type="entry name" value="6-PGluconate_DH-like_C_sf"/>
</dbReference>
<dbReference type="Pfam" id="PF14748">
    <property type="entry name" value="P5CR_dimer"/>
    <property type="match status" value="1"/>
</dbReference>
<dbReference type="EMBL" id="UINC01009641">
    <property type="protein sequence ID" value="SVA43190.1"/>
    <property type="molecule type" value="Genomic_DNA"/>
</dbReference>
<accession>A0A381T8C6</accession>
<evidence type="ECO:0000256" key="2">
    <source>
        <dbReference type="ARBA" id="ARBA00022857"/>
    </source>
</evidence>
<evidence type="ECO:0000256" key="3">
    <source>
        <dbReference type="ARBA" id="ARBA00023002"/>
    </source>
</evidence>
<evidence type="ECO:0000259" key="5">
    <source>
        <dbReference type="Pfam" id="PF14748"/>
    </source>
</evidence>